<dbReference type="PROSITE" id="PS01187">
    <property type="entry name" value="EGF_CA"/>
    <property type="match status" value="1"/>
</dbReference>
<evidence type="ECO:0000256" key="1">
    <source>
        <dbReference type="ARBA" id="ARBA00004167"/>
    </source>
</evidence>
<dbReference type="InterPro" id="IPR025287">
    <property type="entry name" value="WAK_GUB"/>
</dbReference>
<evidence type="ECO:0000313" key="9">
    <source>
        <dbReference type="EMBL" id="PWA34294.1"/>
    </source>
</evidence>
<keyword evidence="5 6" id="KW-1015">Disulfide bond</keyword>
<evidence type="ECO:0000259" key="8">
    <source>
        <dbReference type="PROSITE" id="PS50026"/>
    </source>
</evidence>
<dbReference type="Pfam" id="PF00008">
    <property type="entry name" value="EGF"/>
    <property type="match status" value="1"/>
</dbReference>
<feature type="domain" description="EGF-like" evidence="8">
    <location>
        <begin position="240"/>
        <end position="283"/>
    </location>
</feature>
<evidence type="ECO:0000256" key="6">
    <source>
        <dbReference type="PROSITE-ProRule" id="PRU00076"/>
    </source>
</evidence>
<name>A0A2U1KC23_ARTAN</name>
<feature type="chain" id="PRO_5015525892" evidence="7">
    <location>
        <begin position="21"/>
        <end position="343"/>
    </location>
</feature>
<dbReference type="InterPro" id="IPR001881">
    <property type="entry name" value="EGF-like_Ca-bd_dom"/>
</dbReference>
<keyword evidence="10" id="KW-1185">Reference proteome</keyword>
<dbReference type="Gene3D" id="2.10.25.10">
    <property type="entry name" value="Laminin"/>
    <property type="match status" value="2"/>
</dbReference>
<dbReference type="CDD" id="cd00054">
    <property type="entry name" value="EGF_CA"/>
    <property type="match status" value="1"/>
</dbReference>
<dbReference type="FunFam" id="2.10.25.10:FF:000038">
    <property type="entry name" value="Fibrillin 2"/>
    <property type="match status" value="1"/>
</dbReference>
<dbReference type="SUPFAM" id="SSF57196">
    <property type="entry name" value="EGF/Laminin"/>
    <property type="match status" value="1"/>
</dbReference>
<dbReference type="STRING" id="35608.A0A2U1KC23"/>
<dbReference type="AlphaFoldDB" id="A0A2U1KC23"/>
<dbReference type="GO" id="GO:0030247">
    <property type="term" value="F:polysaccharide binding"/>
    <property type="evidence" value="ECO:0007669"/>
    <property type="project" value="InterPro"/>
</dbReference>
<dbReference type="Pfam" id="PF13947">
    <property type="entry name" value="GUB_WAK_bind"/>
    <property type="match status" value="1"/>
</dbReference>
<keyword evidence="2 6" id="KW-0245">EGF-like domain</keyword>
<protein>
    <submittedName>
        <fullName evidence="9">Serine/threonine-protein kinase, active site protein</fullName>
    </submittedName>
</protein>
<keyword evidence="9" id="KW-0418">Kinase</keyword>
<dbReference type="Proteomes" id="UP000245207">
    <property type="component" value="Unassembled WGS sequence"/>
</dbReference>
<dbReference type="SMART" id="SM00179">
    <property type="entry name" value="EGF_CA"/>
    <property type="match status" value="1"/>
</dbReference>
<evidence type="ECO:0000256" key="3">
    <source>
        <dbReference type="ARBA" id="ARBA00022729"/>
    </source>
</evidence>
<evidence type="ECO:0000256" key="2">
    <source>
        <dbReference type="ARBA" id="ARBA00022536"/>
    </source>
</evidence>
<organism evidence="9 10">
    <name type="scientific">Artemisia annua</name>
    <name type="common">Sweet wormwood</name>
    <dbReference type="NCBI Taxonomy" id="35608"/>
    <lineage>
        <taxon>Eukaryota</taxon>
        <taxon>Viridiplantae</taxon>
        <taxon>Streptophyta</taxon>
        <taxon>Embryophyta</taxon>
        <taxon>Tracheophyta</taxon>
        <taxon>Spermatophyta</taxon>
        <taxon>Magnoliopsida</taxon>
        <taxon>eudicotyledons</taxon>
        <taxon>Gunneridae</taxon>
        <taxon>Pentapetalae</taxon>
        <taxon>asterids</taxon>
        <taxon>campanulids</taxon>
        <taxon>Asterales</taxon>
        <taxon>Asteraceae</taxon>
        <taxon>Asteroideae</taxon>
        <taxon>Anthemideae</taxon>
        <taxon>Artemisiinae</taxon>
        <taxon>Artemisia</taxon>
    </lineage>
</organism>
<dbReference type="PROSITE" id="PS50026">
    <property type="entry name" value="EGF_3"/>
    <property type="match status" value="2"/>
</dbReference>
<dbReference type="OrthoDB" id="4062651at2759"/>
<feature type="signal peptide" evidence="7">
    <location>
        <begin position="1"/>
        <end position="20"/>
    </location>
</feature>
<comment type="subcellular location">
    <subcellularLocation>
        <location evidence="1">Membrane</location>
        <topology evidence="1">Single-pass membrane protein</topology>
    </subcellularLocation>
</comment>
<evidence type="ECO:0000256" key="7">
    <source>
        <dbReference type="SAM" id="SignalP"/>
    </source>
</evidence>
<feature type="domain" description="EGF-like" evidence="8">
    <location>
        <begin position="284"/>
        <end position="320"/>
    </location>
</feature>
<dbReference type="InterPro" id="IPR018097">
    <property type="entry name" value="EGF_Ca-bd_CS"/>
</dbReference>
<dbReference type="EMBL" id="PKPP01023084">
    <property type="protein sequence ID" value="PWA34294.1"/>
    <property type="molecule type" value="Genomic_DNA"/>
</dbReference>
<feature type="disulfide bond" evidence="6">
    <location>
        <begin position="249"/>
        <end position="266"/>
    </location>
</feature>
<sequence length="343" mass="37182">MHLQIVLAVVVMALLGPSSPQNLPNCESSCGNVSIPFPFGSYGCNYSRSFLVTCDRSSGMPIPFLGKSESNLVIQSISTSTGEMELLTYVANDCYNSSGARIERKQPSSRFGNFRISTKNRFVAIGCDTHAYISGKRGNETIGSGCITVCDSKNNMSDGSCSGVGCCEISIPKGMRSFNMSLSSYSNHRNITDFNPCSYAFVIQEGKYTFSSKNLLDFESQEQMPMLVDWSIGNEPCDIAIKDTDNFLCKGDSECDQSYTGSGYRCRCLPGYEGNPYIANNCTNIDECARPGHRCLHDCVDRPGNYTCSCPKGFSGDGRENGTGCTANESLIIKISIIAVAVT</sequence>
<reference evidence="9 10" key="1">
    <citation type="journal article" date="2018" name="Mol. Plant">
        <title>The genome of Artemisia annua provides insight into the evolution of Asteraceae family and artemisinin biosynthesis.</title>
        <authorList>
            <person name="Shen Q."/>
            <person name="Zhang L."/>
            <person name="Liao Z."/>
            <person name="Wang S."/>
            <person name="Yan T."/>
            <person name="Shi P."/>
            <person name="Liu M."/>
            <person name="Fu X."/>
            <person name="Pan Q."/>
            <person name="Wang Y."/>
            <person name="Lv Z."/>
            <person name="Lu X."/>
            <person name="Zhang F."/>
            <person name="Jiang W."/>
            <person name="Ma Y."/>
            <person name="Chen M."/>
            <person name="Hao X."/>
            <person name="Li L."/>
            <person name="Tang Y."/>
            <person name="Lv G."/>
            <person name="Zhou Y."/>
            <person name="Sun X."/>
            <person name="Brodelius P.E."/>
            <person name="Rose J.K.C."/>
            <person name="Tang K."/>
        </authorList>
    </citation>
    <scope>NUCLEOTIDE SEQUENCE [LARGE SCALE GENOMIC DNA]</scope>
    <source>
        <strain evidence="10">cv. Huhao1</strain>
        <tissue evidence="9">Leaf</tissue>
    </source>
</reference>
<dbReference type="PROSITE" id="PS00010">
    <property type="entry name" value="ASX_HYDROXYL"/>
    <property type="match status" value="1"/>
</dbReference>
<dbReference type="GO" id="GO:0005509">
    <property type="term" value="F:calcium ion binding"/>
    <property type="evidence" value="ECO:0007669"/>
    <property type="project" value="InterPro"/>
</dbReference>
<keyword evidence="4" id="KW-0677">Repeat</keyword>
<evidence type="ECO:0000313" key="10">
    <source>
        <dbReference type="Proteomes" id="UP000245207"/>
    </source>
</evidence>
<gene>
    <name evidence="9" type="ORF">CTI12_AA620460</name>
</gene>
<keyword evidence="3 7" id="KW-0732">Signal</keyword>
<dbReference type="SMART" id="SM00181">
    <property type="entry name" value="EGF"/>
    <property type="match status" value="2"/>
</dbReference>
<dbReference type="GO" id="GO:0016020">
    <property type="term" value="C:membrane"/>
    <property type="evidence" value="ECO:0007669"/>
    <property type="project" value="UniProtKB-SubCell"/>
</dbReference>
<evidence type="ECO:0000256" key="5">
    <source>
        <dbReference type="ARBA" id="ARBA00023157"/>
    </source>
</evidence>
<evidence type="ECO:0000256" key="4">
    <source>
        <dbReference type="ARBA" id="ARBA00022737"/>
    </source>
</evidence>
<keyword evidence="9" id="KW-0808">Transferase</keyword>
<dbReference type="InterPro" id="IPR000742">
    <property type="entry name" value="EGF"/>
</dbReference>
<accession>A0A2U1KC23</accession>
<proteinExistence type="predicted"/>
<comment type="caution">
    <text evidence="6">Lacks conserved residue(s) required for the propagation of feature annotation.</text>
</comment>
<comment type="caution">
    <text evidence="9">The sequence shown here is derived from an EMBL/GenBank/DDBJ whole genome shotgun (WGS) entry which is preliminary data.</text>
</comment>
<dbReference type="InterPro" id="IPR000152">
    <property type="entry name" value="EGF-type_Asp/Asn_hydroxyl_site"/>
</dbReference>
<dbReference type="GO" id="GO:0016301">
    <property type="term" value="F:kinase activity"/>
    <property type="evidence" value="ECO:0007669"/>
    <property type="project" value="UniProtKB-KW"/>
</dbReference>
<dbReference type="PANTHER" id="PTHR33491">
    <property type="entry name" value="OSJNBA0016N04.9 PROTEIN"/>
    <property type="match status" value="1"/>
</dbReference>